<organism evidence="2 3">
    <name type="scientific">Ambispora leptoticha</name>
    <dbReference type="NCBI Taxonomy" id="144679"/>
    <lineage>
        <taxon>Eukaryota</taxon>
        <taxon>Fungi</taxon>
        <taxon>Fungi incertae sedis</taxon>
        <taxon>Mucoromycota</taxon>
        <taxon>Glomeromycotina</taxon>
        <taxon>Glomeromycetes</taxon>
        <taxon>Archaeosporales</taxon>
        <taxon>Ambisporaceae</taxon>
        <taxon>Ambispora</taxon>
    </lineage>
</organism>
<dbReference type="Proteomes" id="UP000789508">
    <property type="component" value="Unassembled WGS sequence"/>
</dbReference>
<feature type="non-terminal residue" evidence="2">
    <location>
        <position position="178"/>
    </location>
</feature>
<feature type="region of interest" description="Disordered" evidence="1">
    <location>
        <begin position="120"/>
        <end position="143"/>
    </location>
</feature>
<gene>
    <name evidence="2" type="ORF">ALEPTO_LOCUS644</name>
</gene>
<name>A0A9N8YQA5_9GLOM</name>
<dbReference type="EMBL" id="CAJVPS010000049">
    <property type="protein sequence ID" value="CAG8445450.1"/>
    <property type="molecule type" value="Genomic_DNA"/>
</dbReference>
<proteinExistence type="predicted"/>
<evidence type="ECO:0000256" key="1">
    <source>
        <dbReference type="SAM" id="MobiDB-lite"/>
    </source>
</evidence>
<dbReference type="AlphaFoldDB" id="A0A9N8YQA5"/>
<reference evidence="2" key="1">
    <citation type="submission" date="2021-06" db="EMBL/GenBank/DDBJ databases">
        <authorList>
            <person name="Kallberg Y."/>
            <person name="Tangrot J."/>
            <person name="Rosling A."/>
        </authorList>
    </citation>
    <scope>NUCLEOTIDE SEQUENCE</scope>
    <source>
        <strain evidence="2">FL130A</strain>
    </source>
</reference>
<keyword evidence="3" id="KW-1185">Reference proteome</keyword>
<accession>A0A9N8YQA5</accession>
<comment type="caution">
    <text evidence="2">The sequence shown here is derived from an EMBL/GenBank/DDBJ whole genome shotgun (WGS) entry which is preliminary data.</text>
</comment>
<evidence type="ECO:0000313" key="3">
    <source>
        <dbReference type="Proteomes" id="UP000789508"/>
    </source>
</evidence>
<protein>
    <submittedName>
        <fullName evidence="2">10318_t:CDS:1</fullName>
    </submittedName>
</protein>
<feature type="compositionally biased region" description="Basic and acidic residues" evidence="1">
    <location>
        <begin position="128"/>
        <end position="143"/>
    </location>
</feature>
<evidence type="ECO:0000313" key="2">
    <source>
        <dbReference type="EMBL" id="CAG8445450.1"/>
    </source>
</evidence>
<sequence>MDNSLGSLEVYFADSLANYTSLLNCISRNPSIDTIAEDPLLSDVIDGIEKNSEGSSLLLSHSGFDHRLYGSNFEDNFLRLPWKSIRTFAYIQWTNVLGEPEQSYPKEQSHPEPEQFFLASQQAEEVSEASKRRMDDSGEARLGKKPDFRVKYPLVADEVEICLMEASRDLTKRSTMTG</sequence>